<accession>A0A9P4YUN4</accession>
<comment type="caution">
    <text evidence="2">The sequence shown here is derived from an EMBL/GenBank/DDBJ whole genome shotgun (WGS) entry which is preliminary data.</text>
</comment>
<organism evidence="2 3">
    <name type="scientific">Geosmithia morbida</name>
    <dbReference type="NCBI Taxonomy" id="1094350"/>
    <lineage>
        <taxon>Eukaryota</taxon>
        <taxon>Fungi</taxon>
        <taxon>Dikarya</taxon>
        <taxon>Ascomycota</taxon>
        <taxon>Pezizomycotina</taxon>
        <taxon>Sordariomycetes</taxon>
        <taxon>Hypocreomycetidae</taxon>
        <taxon>Hypocreales</taxon>
        <taxon>Bionectriaceae</taxon>
        <taxon>Geosmithia</taxon>
    </lineage>
</organism>
<gene>
    <name evidence="2" type="ORF">GMORB2_6129</name>
</gene>
<feature type="region of interest" description="Disordered" evidence="1">
    <location>
        <begin position="521"/>
        <end position="553"/>
    </location>
</feature>
<dbReference type="GeneID" id="55972354"/>
<protein>
    <submittedName>
        <fullName evidence="2">Uncharacterized protein</fullName>
    </submittedName>
</protein>
<dbReference type="AlphaFoldDB" id="A0A9P4YUN4"/>
<feature type="region of interest" description="Disordered" evidence="1">
    <location>
        <begin position="333"/>
        <end position="450"/>
    </location>
</feature>
<feature type="compositionally biased region" description="Acidic residues" evidence="1">
    <location>
        <begin position="528"/>
        <end position="553"/>
    </location>
</feature>
<name>A0A9P4YUN4_9HYPO</name>
<evidence type="ECO:0000313" key="3">
    <source>
        <dbReference type="Proteomes" id="UP000749293"/>
    </source>
</evidence>
<dbReference type="Proteomes" id="UP000749293">
    <property type="component" value="Unassembled WGS sequence"/>
</dbReference>
<dbReference type="EMBL" id="JAANYQ010000006">
    <property type="protein sequence ID" value="KAF4123428.1"/>
    <property type="molecule type" value="Genomic_DNA"/>
</dbReference>
<reference evidence="2" key="1">
    <citation type="submission" date="2020-03" db="EMBL/GenBank/DDBJ databases">
        <title>Site-based positive gene gene selection in Geosmithia morbida across the United States reveals a broad range of putative effectors and factors for local host and environmental adapation.</title>
        <authorList>
            <person name="Onufrak A."/>
            <person name="Murdoch R.W."/>
            <person name="Gazis R."/>
            <person name="Huff M."/>
            <person name="Staton M."/>
            <person name="Klingeman W."/>
            <person name="Hadziabdic D."/>
        </authorList>
    </citation>
    <scope>NUCLEOTIDE SEQUENCE</scope>
    <source>
        <strain evidence="2">1262</strain>
    </source>
</reference>
<keyword evidence="3" id="KW-1185">Reference proteome</keyword>
<feature type="compositionally biased region" description="Basic and acidic residues" evidence="1">
    <location>
        <begin position="390"/>
        <end position="400"/>
    </location>
</feature>
<feature type="compositionally biased region" description="Basic and acidic residues" evidence="1">
    <location>
        <begin position="333"/>
        <end position="347"/>
    </location>
</feature>
<sequence>MAPIDNDLYDYPRPRPGALHPGDSCIDLSSELNRSYPDAGLSMLLGTLGVQPYGLGNVCPETQVHDVVIVSLEMMACPRNPSNIIMGISTMDLRRIHQLVLTGDLKSSRRFPAPIISHMYYLSDEGSGTTTPRPPPSSQFCERFCTGVESTVDLGALDRILDDVVDQGRDYILVTSTPAAEAEASNYLDHITSRDSRKPLAVLCVGSMAPLLRFPDPALGPALTSALNTADIYRHTELGYMALRMALHTLRVPHLDEFNPGDLSGYVIRALLSIVVRCCSPETTRGPGYPGAPGEPTPVVLQIISMIAHHSPFVARDGLNNSWWAVDGTKLPSGHDGDFDGADRRPADQLWPDEHDYDDPQLESRWPSAHDTSGSGYSPDAYEPPVPDVISRREERRQEQEQEQEREDHSQSIPGQQVPDTEVDAEEPDSGHEHGGDSHGPTYPEAAVNHDPLYFHPNRFLRRANAEAEGSAARQDTETITAGEVANIPTTFDPTDMVYACYPGVGTAGYHASNGIFTSVRDQPQEEGSGEDVADLEEDSEQDFEEGSSEVDENGYILRSSLPLYQQHHTDVAALPPRLSPPTPFNDDDSSNGSSTAPGQDHDHGQGQGQGRGQREPYRHPATPNGWVHIATKRTLTSPQGYYSIFTDWDYDGLTEVGWSHTDMHSTLASDLEHRSPPFTPGGDALFLTNNSVMTSVVDGVVMYFTGINRGPNPTAVAATNTVQAGTANAEFAAAAAAAATNAAANADDDADADADAVVAAVLFDGEVDSEENVDVPPAGGRFSEYDIPPGLWPRRAITPPPMRQYFPRL</sequence>
<dbReference type="RefSeq" id="XP_035322080.1">
    <property type="nucleotide sequence ID" value="XM_035468099.1"/>
</dbReference>
<evidence type="ECO:0000256" key="1">
    <source>
        <dbReference type="SAM" id="MobiDB-lite"/>
    </source>
</evidence>
<evidence type="ECO:0000313" key="2">
    <source>
        <dbReference type="EMBL" id="KAF4123428.1"/>
    </source>
</evidence>
<feature type="region of interest" description="Disordered" evidence="1">
    <location>
        <begin position="574"/>
        <end position="625"/>
    </location>
</feature>
<proteinExistence type="predicted"/>